<dbReference type="OrthoDB" id="9798965at2"/>
<reference evidence="8 9" key="1">
    <citation type="submission" date="2019-11" db="EMBL/GenBank/DDBJ databases">
        <authorList>
            <person name="Holert J."/>
        </authorList>
    </citation>
    <scope>NUCLEOTIDE SEQUENCE [LARGE SCALE GENOMIC DNA]</scope>
    <source>
        <strain evidence="6">BC5_2</strain>
        <strain evidence="7">SB11_3</strain>
    </source>
</reference>
<dbReference type="PROSITE" id="PS00369">
    <property type="entry name" value="PTS_HPR_HIS"/>
    <property type="match status" value="1"/>
</dbReference>
<dbReference type="PANTHER" id="PTHR33705:SF2">
    <property type="entry name" value="PHOSPHOCARRIER PROTEIN NPR"/>
    <property type="match status" value="1"/>
</dbReference>
<keyword evidence="3" id="KW-0963">Cytoplasm</keyword>
<proteinExistence type="inferred from homology"/>
<evidence type="ECO:0000259" key="5">
    <source>
        <dbReference type="PROSITE" id="PS51350"/>
    </source>
</evidence>
<dbReference type="InterPro" id="IPR035895">
    <property type="entry name" value="HPr-like_sf"/>
</dbReference>
<dbReference type="AlphaFoldDB" id="A0A5S9MQI5"/>
<dbReference type="Proteomes" id="UP000434580">
    <property type="component" value="Unassembled WGS sequence"/>
</dbReference>
<dbReference type="NCBIfam" id="TIGR01003">
    <property type="entry name" value="PTS_HPr_family"/>
    <property type="match status" value="1"/>
</dbReference>
<dbReference type="PRINTS" id="PR00107">
    <property type="entry name" value="PHOSPHOCPHPR"/>
</dbReference>
<protein>
    <submittedName>
        <fullName evidence="6">Phosphocarrier protein HPr</fullName>
    </submittedName>
</protein>
<dbReference type="InterPro" id="IPR001020">
    <property type="entry name" value="PTS_HPr_His_P_site"/>
</dbReference>
<feature type="domain" description="HPr" evidence="5">
    <location>
        <begin position="1"/>
        <end position="88"/>
    </location>
</feature>
<evidence type="ECO:0000256" key="4">
    <source>
        <dbReference type="ARBA" id="ARBA00022683"/>
    </source>
</evidence>
<dbReference type="PANTHER" id="PTHR33705">
    <property type="entry name" value="PHOSPHOCARRIER PROTEIN HPR"/>
    <property type="match status" value="1"/>
</dbReference>
<accession>A0A5S9MQI5</accession>
<sequence>MPKARTTIVNKRGLHARASSKLAGLAAEFSADIKLHTSDRHANATSIMELMMLAASLGTEVAVECEGDNAEHALQAIIQLIENGFDETDD</sequence>
<comment type="subcellular location">
    <subcellularLocation>
        <location evidence="1">Cytoplasm</location>
    </subcellularLocation>
</comment>
<dbReference type="CDD" id="cd00367">
    <property type="entry name" value="PTS-HPr_like"/>
    <property type="match status" value="1"/>
</dbReference>
<evidence type="ECO:0000256" key="1">
    <source>
        <dbReference type="ARBA" id="ARBA00004496"/>
    </source>
</evidence>
<keyword evidence="9" id="KW-1185">Reference proteome</keyword>
<dbReference type="EMBL" id="CACSII010000001">
    <property type="protein sequence ID" value="CAA0079183.1"/>
    <property type="molecule type" value="Genomic_DNA"/>
</dbReference>
<evidence type="ECO:0000256" key="2">
    <source>
        <dbReference type="ARBA" id="ARBA00010736"/>
    </source>
</evidence>
<comment type="similarity">
    <text evidence="2">Belongs to the HPr family.</text>
</comment>
<gene>
    <name evidence="6" type="primary">ptsH</name>
    <name evidence="6" type="ORF">DPBNPPHM_00115</name>
    <name evidence="7" type="ORF">OPDIPICF_00288</name>
</gene>
<name>A0A5S9MQI5_9GAMM</name>
<dbReference type="Pfam" id="PF00381">
    <property type="entry name" value="PTS-HPr"/>
    <property type="match status" value="1"/>
</dbReference>
<evidence type="ECO:0000313" key="9">
    <source>
        <dbReference type="Proteomes" id="UP000441399"/>
    </source>
</evidence>
<dbReference type="InterPro" id="IPR000032">
    <property type="entry name" value="HPr-like"/>
</dbReference>
<dbReference type="Proteomes" id="UP000441399">
    <property type="component" value="Unassembled WGS sequence"/>
</dbReference>
<evidence type="ECO:0000256" key="3">
    <source>
        <dbReference type="ARBA" id="ARBA00022490"/>
    </source>
</evidence>
<dbReference type="PROSITE" id="PS51350">
    <property type="entry name" value="PTS_HPR_DOM"/>
    <property type="match status" value="1"/>
</dbReference>
<dbReference type="GO" id="GO:0005737">
    <property type="term" value="C:cytoplasm"/>
    <property type="evidence" value="ECO:0007669"/>
    <property type="project" value="UniProtKB-SubCell"/>
</dbReference>
<dbReference type="Gene3D" id="3.30.1340.10">
    <property type="entry name" value="HPr-like"/>
    <property type="match status" value="1"/>
</dbReference>
<dbReference type="GO" id="GO:0009401">
    <property type="term" value="P:phosphoenolpyruvate-dependent sugar phosphotransferase system"/>
    <property type="evidence" value="ECO:0007669"/>
    <property type="project" value="UniProtKB-KW"/>
</dbReference>
<dbReference type="EMBL" id="CACSIO010000001">
    <property type="protein sequence ID" value="CAA0081241.1"/>
    <property type="molecule type" value="Genomic_DNA"/>
</dbReference>
<organism evidence="6 8">
    <name type="scientific">BD1-7 clade bacterium</name>
    <dbReference type="NCBI Taxonomy" id="2029982"/>
    <lineage>
        <taxon>Bacteria</taxon>
        <taxon>Pseudomonadati</taxon>
        <taxon>Pseudomonadota</taxon>
        <taxon>Gammaproteobacteria</taxon>
        <taxon>Cellvibrionales</taxon>
        <taxon>Spongiibacteraceae</taxon>
        <taxon>BD1-7 clade</taxon>
    </lineage>
</organism>
<evidence type="ECO:0000313" key="6">
    <source>
        <dbReference type="EMBL" id="CAA0079183.1"/>
    </source>
</evidence>
<evidence type="ECO:0000313" key="8">
    <source>
        <dbReference type="Proteomes" id="UP000434580"/>
    </source>
</evidence>
<evidence type="ECO:0000313" key="7">
    <source>
        <dbReference type="EMBL" id="CAA0081241.1"/>
    </source>
</evidence>
<keyword evidence="4" id="KW-0598">Phosphotransferase system</keyword>
<dbReference type="InterPro" id="IPR050399">
    <property type="entry name" value="HPr"/>
</dbReference>
<dbReference type="SUPFAM" id="SSF55594">
    <property type="entry name" value="HPr-like"/>
    <property type="match status" value="1"/>
</dbReference>